<proteinExistence type="predicted"/>
<organism evidence="1 2">
    <name type="scientific">Suillus luteus UH-Slu-Lm8-n1</name>
    <dbReference type="NCBI Taxonomy" id="930992"/>
    <lineage>
        <taxon>Eukaryota</taxon>
        <taxon>Fungi</taxon>
        <taxon>Dikarya</taxon>
        <taxon>Basidiomycota</taxon>
        <taxon>Agaricomycotina</taxon>
        <taxon>Agaricomycetes</taxon>
        <taxon>Agaricomycetidae</taxon>
        <taxon>Boletales</taxon>
        <taxon>Suillineae</taxon>
        <taxon>Suillaceae</taxon>
        <taxon>Suillus</taxon>
    </lineage>
</organism>
<evidence type="ECO:0008006" key="3">
    <source>
        <dbReference type="Google" id="ProtNLM"/>
    </source>
</evidence>
<evidence type="ECO:0000313" key="1">
    <source>
        <dbReference type="EMBL" id="KIK38873.1"/>
    </source>
</evidence>
<accession>A0A0D0B4S9</accession>
<protein>
    <recommendedName>
        <fullName evidence="3">Reverse transcriptase zinc-binding domain-containing protein</fullName>
    </recommendedName>
</protein>
<dbReference type="OrthoDB" id="2671200at2759"/>
<sequence>MHTRWTDLWSTSPLFQHIQHIDPFAIKHSFLKLTLSFSKRLTGLIIGLRTRHLPLNQHLFRLTKTDSSDCPRCPYIDETVPHYLFECLHYLAARQVMSQALGRKATSLSHILTDPEAIVILVRYVNQTHQLKSTLPKT</sequence>
<dbReference type="EMBL" id="KN835369">
    <property type="protein sequence ID" value="KIK38873.1"/>
    <property type="molecule type" value="Genomic_DNA"/>
</dbReference>
<gene>
    <name evidence="1" type="ORF">CY34DRAFT_90244</name>
</gene>
<dbReference type="HOGENOM" id="CLU_146165_0_0_1"/>
<evidence type="ECO:0000313" key="2">
    <source>
        <dbReference type="Proteomes" id="UP000054485"/>
    </source>
</evidence>
<dbReference type="InParanoid" id="A0A0D0B4S9"/>
<dbReference type="Proteomes" id="UP000054485">
    <property type="component" value="Unassembled WGS sequence"/>
</dbReference>
<keyword evidence="2" id="KW-1185">Reference proteome</keyword>
<dbReference type="AlphaFoldDB" id="A0A0D0B4S9"/>
<reference evidence="2" key="2">
    <citation type="submission" date="2015-01" db="EMBL/GenBank/DDBJ databases">
        <title>Evolutionary Origins and Diversification of the Mycorrhizal Mutualists.</title>
        <authorList>
            <consortium name="DOE Joint Genome Institute"/>
            <consortium name="Mycorrhizal Genomics Consortium"/>
            <person name="Kohler A."/>
            <person name="Kuo A."/>
            <person name="Nagy L.G."/>
            <person name="Floudas D."/>
            <person name="Copeland A."/>
            <person name="Barry K.W."/>
            <person name="Cichocki N."/>
            <person name="Veneault-Fourrey C."/>
            <person name="LaButti K."/>
            <person name="Lindquist E.A."/>
            <person name="Lipzen A."/>
            <person name="Lundell T."/>
            <person name="Morin E."/>
            <person name="Murat C."/>
            <person name="Riley R."/>
            <person name="Ohm R."/>
            <person name="Sun H."/>
            <person name="Tunlid A."/>
            <person name="Henrissat B."/>
            <person name="Grigoriev I.V."/>
            <person name="Hibbett D.S."/>
            <person name="Martin F."/>
        </authorList>
    </citation>
    <scope>NUCLEOTIDE SEQUENCE [LARGE SCALE GENOMIC DNA]</scope>
    <source>
        <strain evidence="2">UH-Slu-Lm8-n1</strain>
    </source>
</reference>
<reference evidence="1 2" key="1">
    <citation type="submission" date="2014-04" db="EMBL/GenBank/DDBJ databases">
        <authorList>
            <consortium name="DOE Joint Genome Institute"/>
            <person name="Kuo A."/>
            <person name="Ruytinx J."/>
            <person name="Rineau F."/>
            <person name="Colpaert J."/>
            <person name="Kohler A."/>
            <person name="Nagy L.G."/>
            <person name="Floudas D."/>
            <person name="Copeland A."/>
            <person name="Barry K.W."/>
            <person name="Cichocki N."/>
            <person name="Veneault-Fourrey C."/>
            <person name="LaButti K."/>
            <person name="Lindquist E.A."/>
            <person name="Lipzen A."/>
            <person name="Lundell T."/>
            <person name="Morin E."/>
            <person name="Murat C."/>
            <person name="Sun H."/>
            <person name="Tunlid A."/>
            <person name="Henrissat B."/>
            <person name="Grigoriev I.V."/>
            <person name="Hibbett D.S."/>
            <person name="Martin F."/>
            <person name="Nordberg H.P."/>
            <person name="Cantor M.N."/>
            <person name="Hua S.X."/>
        </authorList>
    </citation>
    <scope>NUCLEOTIDE SEQUENCE [LARGE SCALE GENOMIC DNA]</scope>
    <source>
        <strain evidence="1 2">UH-Slu-Lm8-n1</strain>
    </source>
</reference>
<name>A0A0D0B4S9_9AGAM</name>